<organism evidence="1 2">
    <name type="scientific">Prunus persica</name>
    <name type="common">Peach</name>
    <name type="synonym">Amygdalus persica</name>
    <dbReference type="NCBI Taxonomy" id="3760"/>
    <lineage>
        <taxon>Eukaryota</taxon>
        <taxon>Viridiplantae</taxon>
        <taxon>Streptophyta</taxon>
        <taxon>Embryophyta</taxon>
        <taxon>Tracheophyta</taxon>
        <taxon>Spermatophyta</taxon>
        <taxon>Magnoliopsida</taxon>
        <taxon>eudicotyledons</taxon>
        <taxon>Gunneridae</taxon>
        <taxon>Pentapetalae</taxon>
        <taxon>rosids</taxon>
        <taxon>fabids</taxon>
        <taxon>Rosales</taxon>
        <taxon>Rosaceae</taxon>
        <taxon>Amygdaloideae</taxon>
        <taxon>Amygdaleae</taxon>
        <taxon>Prunus</taxon>
    </lineage>
</organism>
<dbReference type="Proteomes" id="UP000006882">
    <property type="component" value="Chromosome G1"/>
</dbReference>
<reference evidence="1 2" key="1">
    <citation type="journal article" date="2013" name="Nat. Genet.">
        <title>The high-quality draft genome of peach (Prunus persica) identifies unique patterns of genetic diversity, domestication and genome evolution.</title>
        <authorList>
            <consortium name="International Peach Genome Initiative"/>
            <person name="Verde I."/>
            <person name="Abbott A.G."/>
            <person name="Scalabrin S."/>
            <person name="Jung S."/>
            <person name="Shu S."/>
            <person name="Marroni F."/>
            <person name="Zhebentyayeva T."/>
            <person name="Dettori M.T."/>
            <person name="Grimwood J."/>
            <person name="Cattonaro F."/>
            <person name="Zuccolo A."/>
            <person name="Rossini L."/>
            <person name="Jenkins J."/>
            <person name="Vendramin E."/>
            <person name="Meisel L.A."/>
            <person name="Decroocq V."/>
            <person name="Sosinski B."/>
            <person name="Prochnik S."/>
            <person name="Mitros T."/>
            <person name="Policriti A."/>
            <person name="Cipriani G."/>
            <person name="Dondini L."/>
            <person name="Ficklin S."/>
            <person name="Goodstein D.M."/>
            <person name="Xuan P."/>
            <person name="Del Fabbro C."/>
            <person name="Aramini V."/>
            <person name="Copetti D."/>
            <person name="Gonzalez S."/>
            <person name="Horner D.S."/>
            <person name="Falchi R."/>
            <person name="Lucas S."/>
            <person name="Mica E."/>
            <person name="Maldonado J."/>
            <person name="Lazzari B."/>
            <person name="Bielenberg D."/>
            <person name="Pirona R."/>
            <person name="Miculan M."/>
            <person name="Barakat A."/>
            <person name="Testolin R."/>
            <person name="Stella A."/>
            <person name="Tartarini S."/>
            <person name="Tonutti P."/>
            <person name="Arus P."/>
            <person name="Orellana A."/>
            <person name="Wells C."/>
            <person name="Main D."/>
            <person name="Vizzotto G."/>
            <person name="Silva H."/>
            <person name="Salamini F."/>
            <person name="Schmutz J."/>
            <person name="Morgante M."/>
            <person name="Rokhsar D.S."/>
        </authorList>
    </citation>
    <scope>NUCLEOTIDE SEQUENCE [LARGE SCALE GENOMIC DNA]</scope>
    <source>
        <strain evidence="2">cv. Nemared</strain>
    </source>
</reference>
<keyword evidence="2" id="KW-1185">Reference proteome</keyword>
<proteinExistence type="predicted"/>
<accession>M5XFE2</accession>
<name>M5XFE2_PRUPE</name>
<dbReference type="HOGENOM" id="CLU_2744794_0_0_1"/>
<protein>
    <submittedName>
        <fullName evidence="1">Uncharacterized protein</fullName>
    </submittedName>
</protein>
<evidence type="ECO:0000313" key="1">
    <source>
        <dbReference type="EMBL" id="ONI29029.1"/>
    </source>
</evidence>
<dbReference type="EMBL" id="CM007651">
    <property type="protein sequence ID" value="ONI29029.1"/>
    <property type="molecule type" value="Genomic_DNA"/>
</dbReference>
<dbReference type="Gramene" id="ONI29029">
    <property type="protein sequence ID" value="ONI29029"/>
    <property type="gene ID" value="PRUPE_1G176600"/>
</dbReference>
<sequence length="71" mass="8416">MVDYECKLVYVKLFSLFFGYGSLQSIHVPGPQKNYCSFSMRYNFIKNIVMYSHCRNDVYQSDALVKTRQEN</sequence>
<evidence type="ECO:0000313" key="2">
    <source>
        <dbReference type="Proteomes" id="UP000006882"/>
    </source>
</evidence>
<dbReference type="AlphaFoldDB" id="M5XFE2"/>
<gene>
    <name evidence="1" type="ORF">PRUPE_1G176600</name>
</gene>